<gene>
    <name evidence="1" type="ORF">HNR73_005995</name>
</gene>
<dbReference type="InterPro" id="IPR008928">
    <property type="entry name" value="6-hairpin_glycosidase_sf"/>
</dbReference>
<comment type="caution">
    <text evidence="1">The sequence shown here is derived from an EMBL/GenBank/DDBJ whole genome shotgun (WGS) entry which is preliminary data.</text>
</comment>
<dbReference type="GO" id="GO:0005975">
    <property type="term" value="P:carbohydrate metabolic process"/>
    <property type="evidence" value="ECO:0007669"/>
    <property type="project" value="InterPro"/>
</dbReference>
<evidence type="ECO:0000313" key="1">
    <source>
        <dbReference type="EMBL" id="MBB6038115.1"/>
    </source>
</evidence>
<keyword evidence="2" id="KW-1185">Reference proteome</keyword>
<dbReference type="AlphaFoldDB" id="A0A841FPS2"/>
<dbReference type="Proteomes" id="UP000548476">
    <property type="component" value="Unassembled WGS sequence"/>
</dbReference>
<dbReference type="SUPFAM" id="SSF48208">
    <property type="entry name" value="Six-hairpin glycosidases"/>
    <property type="match status" value="1"/>
</dbReference>
<evidence type="ECO:0008006" key="3">
    <source>
        <dbReference type="Google" id="ProtNLM"/>
    </source>
</evidence>
<evidence type="ECO:0000313" key="2">
    <source>
        <dbReference type="Proteomes" id="UP000548476"/>
    </source>
</evidence>
<organism evidence="1 2">
    <name type="scientific">Phytomonospora endophytica</name>
    <dbReference type="NCBI Taxonomy" id="714109"/>
    <lineage>
        <taxon>Bacteria</taxon>
        <taxon>Bacillati</taxon>
        <taxon>Actinomycetota</taxon>
        <taxon>Actinomycetes</taxon>
        <taxon>Micromonosporales</taxon>
        <taxon>Micromonosporaceae</taxon>
        <taxon>Phytomonospora</taxon>
    </lineage>
</organism>
<proteinExistence type="predicted"/>
<dbReference type="RefSeq" id="WP_184790917.1">
    <property type="nucleotide sequence ID" value="NZ_BONT01000047.1"/>
</dbReference>
<accession>A0A841FPS2</accession>
<sequence length="347" mass="37512">MSISSVTRPALARPLNLRHLDRLVDARGIVQFARGERPDLSSGYCVDDVARLGVVAAGLSTAGKGGTRPGRWARLAVHFLWQAWDPGTERLHNLMDARGRWLDEPHHGDHTGRAIWALGELTGAPLPSRVRHRAARLRARLAPTLPALARHGLRPVAYAALGLTGHSALSLLDMTAPPADWPWFEPQLTYDNARLPQALLRTAVAAGDRATAARALAAIDWYAERVGLPAGPPRLVGNLWWRHGQEHAGGDEQPLDAAALAEALTDAWLYTGEERYAAMAARAFGWFHGDNAAGLPVYDPADGGCRDGLGASWTNRNKGAESTLAYHQALLRLTSASLVKLPVNYPP</sequence>
<protein>
    <recommendedName>
        <fullName evidence="3">Glycosyltransferase</fullName>
    </recommendedName>
</protein>
<name>A0A841FPS2_9ACTN</name>
<dbReference type="EMBL" id="JACHGT010000015">
    <property type="protein sequence ID" value="MBB6038115.1"/>
    <property type="molecule type" value="Genomic_DNA"/>
</dbReference>
<reference evidence="1 2" key="1">
    <citation type="submission" date="2020-08" db="EMBL/GenBank/DDBJ databases">
        <title>Genomic Encyclopedia of Type Strains, Phase IV (KMG-IV): sequencing the most valuable type-strain genomes for metagenomic binning, comparative biology and taxonomic classification.</title>
        <authorList>
            <person name="Goeker M."/>
        </authorList>
    </citation>
    <scope>NUCLEOTIDE SEQUENCE [LARGE SCALE GENOMIC DNA]</scope>
    <source>
        <strain evidence="1 2">YIM 65646</strain>
    </source>
</reference>